<dbReference type="Proteomes" id="UP001595939">
    <property type="component" value="Unassembled WGS sequence"/>
</dbReference>
<accession>A0ABV8YBB9</accession>
<name>A0ABV8YBB9_9DEIO</name>
<dbReference type="EMBL" id="JBHSEG010000008">
    <property type="protein sequence ID" value="MFC4455193.1"/>
    <property type="molecule type" value="Genomic_DNA"/>
</dbReference>
<dbReference type="RefSeq" id="WP_380129910.1">
    <property type="nucleotide sequence ID" value="NZ_JBHSEG010000008.1"/>
</dbReference>
<protein>
    <recommendedName>
        <fullName evidence="3">DUF4154 domain-containing protein</fullName>
    </recommendedName>
</protein>
<gene>
    <name evidence="1" type="ORF">ACFO0P_15550</name>
</gene>
<keyword evidence="2" id="KW-1185">Reference proteome</keyword>
<evidence type="ECO:0000313" key="2">
    <source>
        <dbReference type="Proteomes" id="UP001595939"/>
    </source>
</evidence>
<reference evidence="2" key="1">
    <citation type="journal article" date="2019" name="Int. J. Syst. Evol. Microbiol.">
        <title>The Global Catalogue of Microorganisms (GCM) 10K type strain sequencing project: providing services to taxonomists for standard genome sequencing and annotation.</title>
        <authorList>
            <consortium name="The Broad Institute Genomics Platform"/>
            <consortium name="The Broad Institute Genome Sequencing Center for Infectious Disease"/>
            <person name="Wu L."/>
            <person name="Ma J."/>
        </authorList>
    </citation>
    <scope>NUCLEOTIDE SEQUENCE [LARGE SCALE GENOMIC DNA]</scope>
    <source>
        <strain evidence="2">CCUG 39970</strain>
    </source>
</reference>
<dbReference type="SUPFAM" id="SSF56024">
    <property type="entry name" value="Phospholipase D/nuclease"/>
    <property type="match status" value="1"/>
</dbReference>
<comment type="caution">
    <text evidence="1">The sequence shown here is derived from an EMBL/GenBank/DDBJ whole genome shotgun (WGS) entry which is preliminary data.</text>
</comment>
<evidence type="ECO:0000313" key="1">
    <source>
        <dbReference type="EMBL" id="MFC4455193.1"/>
    </source>
</evidence>
<organism evidence="1 2">
    <name type="scientific">Deinococcus sonorensis</name>
    <dbReference type="NCBI Taxonomy" id="309891"/>
    <lineage>
        <taxon>Bacteria</taxon>
        <taxon>Thermotogati</taxon>
        <taxon>Deinococcota</taxon>
        <taxon>Deinococci</taxon>
        <taxon>Deinococcales</taxon>
        <taxon>Deinococcaceae</taxon>
        <taxon>Deinococcus</taxon>
    </lineage>
</organism>
<sequence length="177" mass="18419">MRRPDSGESIARRRARRPLVFLAILGASTLLPVRAQTPAATTQVTPCAAQQANLAAGRTLGRDAVLQALGSAQGEVLLVGGAQLDAPLLAALRGAQQRGVRLRGLLDPAAPAGLSVLMLQALHLPRGTGVTVMTTQDRLVILRGGREEVYRGAAVTAVQGNLRQALTVPPRPAPGRP</sequence>
<proteinExistence type="predicted"/>
<evidence type="ECO:0008006" key="3">
    <source>
        <dbReference type="Google" id="ProtNLM"/>
    </source>
</evidence>